<dbReference type="SUPFAM" id="SSF48452">
    <property type="entry name" value="TPR-like"/>
    <property type="match status" value="1"/>
</dbReference>
<keyword evidence="2" id="KW-1185">Reference proteome</keyword>
<dbReference type="AlphaFoldDB" id="A0AAX6EZL0"/>
<name>A0AAX6EZL0_IRIPA</name>
<dbReference type="PANTHER" id="PTHR47689">
    <property type="entry name" value="TETRATRICOPEPTIDE REPEAT (TPR)-LIKE SUPERFAMILY PROTEIN"/>
    <property type="match status" value="1"/>
</dbReference>
<reference evidence="1" key="1">
    <citation type="journal article" date="2023" name="GigaByte">
        <title>Genome assembly of the bearded iris, Iris pallida Lam.</title>
        <authorList>
            <person name="Bruccoleri R.E."/>
            <person name="Oakeley E.J."/>
            <person name="Faust A.M.E."/>
            <person name="Altorfer M."/>
            <person name="Dessus-Babus S."/>
            <person name="Burckhardt D."/>
            <person name="Oertli M."/>
            <person name="Naumann U."/>
            <person name="Petersen F."/>
            <person name="Wong J."/>
        </authorList>
    </citation>
    <scope>NUCLEOTIDE SEQUENCE</scope>
    <source>
        <strain evidence="1">GSM-AAB239-AS_SAM_17_03QT</strain>
    </source>
</reference>
<reference evidence="1" key="2">
    <citation type="submission" date="2023-04" db="EMBL/GenBank/DDBJ databases">
        <authorList>
            <person name="Bruccoleri R.E."/>
            <person name="Oakeley E.J."/>
            <person name="Faust A.-M."/>
            <person name="Dessus-Babus S."/>
            <person name="Altorfer M."/>
            <person name="Burckhardt D."/>
            <person name="Oertli M."/>
            <person name="Naumann U."/>
            <person name="Petersen F."/>
            <person name="Wong J."/>
        </authorList>
    </citation>
    <scope>NUCLEOTIDE SEQUENCE</scope>
    <source>
        <strain evidence="1">GSM-AAB239-AS_SAM_17_03QT</strain>
        <tissue evidence="1">Leaf</tissue>
    </source>
</reference>
<comment type="caution">
    <text evidence="1">The sequence shown here is derived from an EMBL/GenBank/DDBJ whole genome shotgun (WGS) entry which is preliminary data.</text>
</comment>
<dbReference type="Gene3D" id="1.25.40.10">
    <property type="entry name" value="Tetratricopeptide repeat domain"/>
    <property type="match status" value="1"/>
</dbReference>
<dbReference type="InterPro" id="IPR011990">
    <property type="entry name" value="TPR-like_helical_dom_sf"/>
</dbReference>
<organism evidence="1 2">
    <name type="scientific">Iris pallida</name>
    <name type="common">Sweet iris</name>
    <dbReference type="NCBI Taxonomy" id="29817"/>
    <lineage>
        <taxon>Eukaryota</taxon>
        <taxon>Viridiplantae</taxon>
        <taxon>Streptophyta</taxon>
        <taxon>Embryophyta</taxon>
        <taxon>Tracheophyta</taxon>
        <taxon>Spermatophyta</taxon>
        <taxon>Magnoliopsida</taxon>
        <taxon>Liliopsida</taxon>
        <taxon>Asparagales</taxon>
        <taxon>Iridaceae</taxon>
        <taxon>Iridoideae</taxon>
        <taxon>Irideae</taxon>
        <taxon>Iris</taxon>
    </lineage>
</organism>
<dbReference type="PANTHER" id="PTHR47689:SF2">
    <property type="entry name" value="TETRATRICOPEPTIDE REPEAT (TPR)-LIKE SUPERFAMILY PROTEIN"/>
    <property type="match status" value="1"/>
</dbReference>
<dbReference type="Pfam" id="PF13424">
    <property type="entry name" value="TPR_12"/>
    <property type="match status" value="1"/>
</dbReference>
<evidence type="ECO:0000313" key="2">
    <source>
        <dbReference type="Proteomes" id="UP001140949"/>
    </source>
</evidence>
<evidence type="ECO:0000313" key="1">
    <source>
        <dbReference type="EMBL" id="KAJ6809496.1"/>
    </source>
</evidence>
<dbReference type="Proteomes" id="UP001140949">
    <property type="component" value="Unassembled WGS sequence"/>
</dbReference>
<sequence>MSYERALKIEGRVLGHGHPDYANTMYHLGTVLHLQGKEKDSETLIRESIRILEENGLGETTTCIRRMRYFSQMLLSSNQLVEAENVQRKMLHTLELSKGWGSLDTVVAAEGLALTLQALGNLTEAKDLLERCLEARKKILPENHFQVAANMLHLARLGVLNTNRLRKLNITEARAELDKAKLSVDNAIRIAKEALDCSRKNQNSIRSSSVPNGSENDLHMALTILLQSLDFIGLLDVTKRELLEAAQESAFPFDAELALRDCISIFKEPATRSLLNSPDVKAEYLSSLKHLANIVTENIDHKTDKSGALKELRDEVQRIQVELSPSRRQRH</sequence>
<dbReference type="EMBL" id="JANAVB010033016">
    <property type="protein sequence ID" value="KAJ6809496.1"/>
    <property type="molecule type" value="Genomic_DNA"/>
</dbReference>
<protein>
    <submittedName>
        <fullName evidence="1">Kinesin light chain 3 isoform X2</fullName>
    </submittedName>
</protein>
<dbReference type="Pfam" id="PF13374">
    <property type="entry name" value="TPR_10"/>
    <property type="match status" value="1"/>
</dbReference>
<proteinExistence type="predicted"/>
<accession>A0AAX6EZL0</accession>
<gene>
    <name evidence="1" type="ORF">M6B38_161730</name>
</gene>